<protein>
    <recommendedName>
        <fullName evidence="4">Porin</fullName>
    </recommendedName>
</protein>
<keyword evidence="1" id="KW-0732">Signal</keyword>
<dbReference type="SUPFAM" id="SSF56935">
    <property type="entry name" value="Porins"/>
    <property type="match status" value="1"/>
</dbReference>
<organism evidence="2 3">
    <name type="scientific">Lujinxingia vulgaris</name>
    <dbReference type="NCBI Taxonomy" id="2600176"/>
    <lineage>
        <taxon>Bacteria</taxon>
        <taxon>Deltaproteobacteria</taxon>
        <taxon>Bradymonadales</taxon>
        <taxon>Lujinxingiaceae</taxon>
        <taxon>Lujinxingia</taxon>
    </lineage>
</organism>
<evidence type="ECO:0000313" key="2">
    <source>
        <dbReference type="EMBL" id="TXD38394.1"/>
    </source>
</evidence>
<name>A0A5C6XM29_9DELT</name>
<dbReference type="AlphaFoldDB" id="A0A5C6XM29"/>
<dbReference type="Proteomes" id="UP000321412">
    <property type="component" value="Unassembled WGS sequence"/>
</dbReference>
<reference evidence="2 3" key="1">
    <citation type="submission" date="2019-08" db="EMBL/GenBank/DDBJ databases">
        <title>Bradymonadales sp. TMQ4.</title>
        <authorList>
            <person name="Liang Q."/>
        </authorList>
    </citation>
    <scope>NUCLEOTIDE SEQUENCE [LARGE SCALE GENOMIC DNA]</scope>
    <source>
        <strain evidence="2 3">TMQ4</strain>
    </source>
</reference>
<evidence type="ECO:0008006" key="4">
    <source>
        <dbReference type="Google" id="ProtNLM"/>
    </source>
</evidence>
<gene>
    <name evidence="2" type="ORF">FRC98_05770</name>
</gene>
<dbReference type="InterPro" id="IPR010870">
    <property type="entry name" value="Porin_O/P"/>
</dbReference>
<dbReference type="Gene3D" id="2.40.160.10">
    <property type="entry name" value="Porin"/>
    <property type="match status" value="1"/>
</dbReference>
<evidence type="ECO:0000256" key="1">
    <source>
        <dbReference type="SAM" id="SignalP"/>
    </source>
</evidence>
<sequence>MSGTVRCMRKNLVGVALAALMGATFFVPAGASGQETPDLSISSEDGDFSITFNGDFQLRYEVNAQETSVQNAGFFIRRLRPSIEARAFGNMVMKVVPELNREASLRDGWVAYEFSDRLSVQAGQFAPPFSWERDSSSDYHVFVERSLAHGEFQWADGRDIGVMVDAEPSEKFHLEAGIFNGEGRNAMPSPDVSHVFTARVAAAPIGVYSESEALVEAVAEPTLILGAGAYYANSSRARDWLGDGSELRASLLSLTADAYLAIDRVTLQGSYFFRDTSSPDGAFDGFVGHGMNAQLAVLAIEQRLLLAARFSQTYFDDAAPVASNDEAALGAQIYHRGHNSKLHVEVGVHGLLHDVPRQEFLRLQYQFLF</sequence>
<feature type="chain" id="PRO_5022930173" description="Porin" evidence="1">
    <location>
        <begin position="32"/>
        <end position="369"/>
    </location>
</feature>
<proteinExistence type="predicted"/>
<dbReference type="EMBL" id="VOSM01000002">
    <property type="protein sequence ID" value="TXD38394.1"/>
    <property type="molecule type" value="Genomic_DNA"/>
</dbReference>
<evidence type="ECO:0000313" key="3">
    <source>
        <dbReference type="Proteomes" id="UP000321412"/>
    </source>
</evidence>
<dbReference type="InterPro" id="IPR023614">
    <property type="entry name" value="Porin_dom_sf"/>
</dbReference>
<dbReference type="OrthoDB" id="9807854at2"/>
<comment type="caution">
    <text evidence="2">The sequence shown here is derived from an EMBL/GenBank/DDBJ whole genome shotgun (WGS) entry which is preliminary data.</text>
</comment>
<keyword evidence="3" id="KW-1185">Reference proteome</keyword>
<dbReference type="Pfam" id="PF07396">
    <property type="entry name" value="Porin_O_P"/>
    <property type="match status" value="1"/>
</dbReference>
<feature type="signal peptide" evidence="1">
    <location>
        <begin position="1"/>
        <end position="31"/>
    </location>
</feature>
<accession>A0A5C6XM29</accession>